<dbReference type="Proteomes" id="UP000184048">
    <property type="component" value="Unassembled WGS sequence"/>
</dbReference>
<dbReference type="PANTHER" id="PTHR38471">
    <property type="entry name" value="FOUR HELIX BUNDLE PROTEIN"/>
    <property type="match status" value="1"/>
</dbReference>
<reference evidence="1 2" key="1">
    <citation type="submission" date="2016-11" db="EMBL/GenBank/DDBJ databases">
        <authorList>
            <person name="Jaros S."/>
            <person name="Januszkiewicz K."/>
            <person name="Wedrychowicz H."/>
        </authorList>
    </citation>
    <scope>NUCLEOTIDE SEQUENCE [LARGE SCALE GENOMIC DNA]</scope>
    <source>
        <strain evidence="1 2">DSM 18119</strain>
    </source>
</reference>
<dbReference type="PANTHER" id="PTHR38471:SF2">
    <property type="entry name" value="FOUR HELIX BUNDLE PROTEIN"/>
    <property type="match status" value="1"/>
</dbReference>
<dbReference type="Gene3D" id="1.20.1440.60">
    <property type="entry name" value="23S rRNA-intervening sequence"/>
    <property type="match status" value="1"/>
</dbReference>
<dbReference type="EMBL" id="FQUU01000010">
    <property type="protein sequence ID" value="SHF40833.1"/>
    <property type="molecule type" value="Genomic_DNA"/>
</dbReference>
<dbReference type="RefSeq" id="WP_072835715.1">
    <property type="nucleotide sequence ID" value="NZ_FQUU01000010.1"/>
</dbReference>
<gene>
    <name evidence="1" type="ORF">SAMN02745131_02545</name>
</gene>
<evidence type="ECO:0000313" key="2">
    <source>
        <dbReference type="Proteomes" id="UP000184048"/>
    </source>
</evidence>
<dbReference type="SUPFAM" id="SSF158446">
    <property type="entry name" value="IVS-encoded protein-like"/>
    <property type="match status" value="1"/>
</dbReference>
<dbReference type="AlphaFoldDB" id="A0A1M5BE51"/>
<proteinExistence type="predicted"/>
<organism evidence="1 2">
    <name type="scientific">Flavisolibacter ginsengisoli DSM 18119</name>
    <dbReference type="NCBI Taxonomy" id="1121884"/>
    <lineage>
        <taxon>Bacteria</taxon>
        <taxon>Pseudomonadati</taxon>
        <taxon>Bacteroidota</taxon>
        <taxon>Chitinophagia</taxon>
        <taxon>Chitinophagales</taxon>
        <taxon>Chitinophagaceae</taxon>
        <taxon>Flavisolibacter</taxon>
    </lineage>
</organism>
<protein>
    <submittedName>
        <fullName evidence="1">Four helix bundle protein</fullName>
    </submittedName>
</protein>
<dbReference type="STRING" id="1121884.SAMN02745131_02545"/>
<dbReference type="PIRSF" id="PIRSF035652">
    <property type="entry name" value="CHP02436"/>
    <property type="match status" value="1"/>
</dbReference>
<dbReference type="InterPro" id="IPR036583">
    <property type="entry name" value="23S_rRNA_IVS_sf"/>
</dbReference>
<evidence type="ECO:0000313" key="1">
    <source>
        <dbReference type="EMBL" id="SHF40833.1"/>
    </source>
</evidence>
<sequence length="121" mass="13528">MNSIELQNRLKTFALRLIPLCEALPKKKISAIIESQILRSGFSAAANYRSACNAQSKKSFIAKLSIALEEIDESVFWLEIIRDVNLLPQSKLDLIIVEGVELTKILGASRRSARQKLTTNN</sequence>
<accession>A0A1M5BE51</accession>
<dbReference type="Pfam" id="PF05635">
    <property type="entry name" value="23S_rRNA_IVP"/>
    <property type="match status" value="1"/>
</dbReference>
<dbReference type="OrthoDB" id="285993at2"/>
<keyword evidence="2" id="KW-1185">Reference proteome</keyword>
<dbReference type="InterPro" id="IPR012657">
    <property type="entry name" value="23S_rRNA-intervening_sequence"/>
</dbReference>
<name>A0A1M5BE51_9BACT</name>
<dbReference type="NCBIfam" id="TIGR02436">
    <property type="entry name" value="four helix bundle protein"/>
    <property type="match status" value="1"/>
</dbReference>